<reference evidence="2" key="1">
    <citation type="submission" date="2020-12" db="UniProtKB">
        <authorList>
            <consortium name="WormBaseParasite"/>
        </authorList>
    </citation>
    <scope>IDENTIFICATION</scope>
    <source>
        <strain evidence="2">MHco3</strain>
    </source>
</reference>
<protein>
    <submittedName>
        <fullName evidence="2">Reverse transcriptase domain-containing protein</fullName>
    </submittedName>
</protein>
<dbReference type="Gene3D" id="3.60.10.10">
    <property type="entry name" value="Endonuclease/exonuclease/phosphatase"/>
    <property type="match status" value="1"/>
</dbReference>
<proteinExistence type="predicted"/>
<dbReference type="OrthoDB" id="5821856at2759"/>
<keyword evidence="1" id="KW-1185">Reference proteome</keyword>
<dbReference type="InterPro" id="IPR036691">
    <property type="entry name" value="Endo/exonu/phosph_ase_sf"/>
</dbReference>
<organism evidence="1 2">
    <name type="scientific">Haemonchus contortus</name>
    <name type="common">Barber pole worm</name>
    <dbReference type="NCBI Taxonomy" id="6289"/>
    <lineage>
        <taxon>Eukaryota</taxon>
        <taxon>Metazoa</taxon>
        <taxon>Ecdysozoa</taxon>
        <taxon>Nematoda</taxon>
        <taxon>Chromadorea</taxon>
        <taxon>Rhabditida</taxon>
        <taxon>Rhabditina</taxon>
        <taxon>Rhabditomorpha</taxon>
        <taxon>Strongyloidea</taxon>
        <taxon>Trichostrongylidae</taxon>
        <taxon>Haemonchus</taxon>
    </lineage>
</organism>
<dbReference type="AlphaFoldDB" id="A0A7I4Z4B0"/>
<dbReference type="WBParaSite" id="HCON_00179440-00001">
    <property type="protein sequence ID" value="HCON_00179440-00001"/>
    <property type="gene ID" value="HCON_00179440"/>
</dbReference>
<name>A0A7I4Z4B0_HAECO</name>
<dbReference type="OMA" id="WKLNRVE"/>
<dbReference type="InterPro" id="IPR027124">
    <property type="entry name" value="Swc5/CFDP1/2"/>
</dbReference>
<accession>A0A7I4Z4B0</accession>
<dbReference type="Proteomes" id="UP000025227">
    <property type="component" value="Unplaced"/>
</dbReference>
<evidence type="ECO:0000313" key="1">
    <source>
        <dbReference type="Proteomes" id="UP000025227"/>
    </source>
</evidence>
<evidence type="ECO:0000313" key="2">
    <source>
        <dbReference type="WBParaSite" id="HCON_00179440-00001"/>
    </source>
</evidence>
<sequence length="182" mass="20627">MTVRIDTKDGYWTIKPLYAPQVGCPVVEKDECYMSLDEAIRSVPEGDYLTIAGDLNGHVGSERRSYEKIHGGNGIGFRNEEEERILDLATANELAVCSTFFAKTKAQKITDRSGGKEIGIEDLASHYRPPLADIAIDPLKKLRIGMERRIRRWKLNRVEREHFEENTLEARLKGPEGPIQQT</sequence>
<dbReference type="PANTHER" id="PTHR23227">
    <property type="entry name" value="BUCENTAUR RELATED"/>
    <property type="match status" value="1"/>
</dbReference>
<dbReference type="PANTHER" id="PTHR23227:SF83">
    <property type="entry name" value="ENDONUCLEASE_EXONUCLEASE_PHOSPHATASE DOMAIN-CONTAINING PROTEIN"/>
    <property type="match status" value="1"/>
</dbReference>